<organism evidence="3 4">
    <name type="scientific">Podila minutissima</name>
    <dbReference type="NCBI Taxonomy" id="64525"/>
    <lineage>
        <taxon>Eukaryota</taxon>
        <taxon>Fungi</taxon>
        <taxon>Fungi incertae sedis</taxon>
        <taxon>Mucoromycota</taxon>
        <taxon>Mortierellomycotina</taxon>
        <taxon>Mortierellomycetes</taxon>
        <taxon>Mortierellales</taxon>
        <taxon>Mortierellaceae</taxon>
        <taxon>Podila</taxon>
    </lineage>
</organism>
<feature type="non-terminal residue" evidence="3">
    <location>
        <position position="1"/>
    </location>
</feature>
<feature type="chain" id="PRO_5040290014" description="Agmatine deiminase" evidence="2">
    <location>
        <begin position="20"/>
        <end position="278"/>
    </location>
</feature>
<dbReference type="GO" id="GO:0004668">
    <property type="term" value="F:protein-arginine deiminase activity"/>
    <property type="evidence" value="ECO:0007669"/>
    <property type="project" value="InterPro"/>
</dbReference>
<dbReference type="PANTHER" id="PTHR31377:SF0">
    <property type="entry name" value="AGMATINE DEIMINASE-RELATED"/>
    <property type="match status" value="1"/>
</dbReference>
<accession>A0A9P5SAT0</accession>
<evidence type="ECO:0000256" key="2">
    <source>
        <dbReference type="SAM" id="SignalP"/>
    </source>
</evidence>
<proteinExistence type="predicted"/>
<name>A0A9P5SAT0_9FUNG</name>
<reference evidence="3" key="1">
    <citation type="journal article" date="2020" name="Fungal Divers.">
        <title>Resolving the Mortierellaceae phylogeny through synthesis of multi-gene phylogenetics and phylogenomics.</title>
        <authorList>
            <person name="Vandepol N."/>
            <person name="Liber J."/>
            <person name="Desiro A."/>
            <person name="Na H."/>
            <person name="Kennedy M."/>
            <person name="Barry K."/>
            <person name="Grigoriev I.V."/>
            <person name="Miller A.N."/>
            <person name="O'Donnell K."/>
            <person name="Stajich J.E."/>
            <person name="Bonito G."/>
        </authorList>
    </citation>
    <scope>NUCLEOTIDE SEQUENCE</scope>
    <source>
        <strain evidence="3">NVP1</strain>
    </source>
</reference>
<dbReference type="AlphaFoldDB" id="A0A9P5SAT0"/>
<feature type="signal peptide" evidence="2">
    <location>
        <begin position="1"/>
        <end position="19"/>
    </location>
</feature>
<keyword evidence="2" id="KW-0732">Signal</keyword>
<evidence type="ECO:0008006" key="5">
    <source>
        <dbReference type="Google" id="ProtNLM"/>
    </source>
</evidence>
<evidence type="ECO:0000313" key="4">
    <source>
        <dbReference type="Proteomes" id="UP000696485"/>
    </source>
</evidence>
<dbReference type="Pfam" id="PF04371">
    <property type="entry name" value="PAD_porph"/>
    <property type="match status" value="1"/>
</dbReference>
<dbReference type="SUPFAM" id="SSF55909">
    <property type="entry name" value="Pentein"/>
    <property type="match status" value="1"/>
</dbReference>
<dbReference type="Proteomes" id="UP000696485">
    <property type="component" value="Unassembled WGS sequence"/>
</dbReference>
<dbReference type="Gene3D" id="3.75.10.10">
    <property type="entry name" value="L-arginine/glycine Amidinotransferase, Chain A"/>
    <property type="match status" value="1"/>
</dbReference>
<dbReference type="EMBL" id="JAAAUY010001170">
    <property type="protein sequence ID" value="KAF9324013.1"/>
    <property type="molecule type" value="Genomic_DNA"/>
</dbReference>
<evidence type="ECO:0000313" key="3">
    <source>
        <dbReference type="EMBL" id="KAF9324013.1"/>
    </source>
</evidence>
<keyword evidence="4" id="KW-1185">Reference proteome</keyword>
<keyword evidence="1" id="KW-0378">Hydrolase</keyword>
<gene>
    <name evidence="3" type="ORF">BG006_000935</name>
</gene>
<dbReference type="InterPro" id="IPR007466">
    <property type="entry name" value="Peptidyl-Arg-deiminase_porph"/>
</dbReference>
<comment type="caution">
    <text evidence="3">The sequence shown here is derived from an EMBL/GenBank/DDBJ whole genome shotgun (WGS) entry which is preliminary data.</text>
</comment>
<dbReference type="PANTHER" id="PTHR31377">
    <property type="entry name" value="AGMATINE DEIMINASE-RELATED"/>
    <property type="match status" value="1"/>
</dbReference>
<dbReference type="GO" id="GO:0047632">
    <property type="term" value="F:agmatine deiminase activity"/>
    <property type="evidence" value="ECO:0007669"/>
    <property type="project" value="TreeGrafter"/>
</dbReference>
<evidence type="ECO:0000256" key="1">
    <source>
        <dbReference type="ARBA" id="ARBA00022801"/>
    </source>
</evidence>
<protein>
    <recommendedName>
        <fullName evidence="5">Agmatine deiminase</fullName>
    </recommendedName>
</protein>
<sequence length="278" mass="30718">MASFLQALFARLFTWPTTSDIPQVPSSPTHRLPAEWEPHERTFIVWPTNSVTDTKVDAVRQEIVLLAQAIAKYEPVVVLARPDLVDSAQSALGSATTTITSTNIQVVSLAIDGFWTRDTAPVFLIREPQGELAGIDFNFSGWYQRHQLQGIPKLAQTLLEKYAVPRTKAAVVAEGGALETDGLGTLLVTQRSLINRHRNPNMSRDEIDQELIRTLGVKKVIWLTLDGYTPNHEDGPSDRHEDPQARFLAPGVVGLSRPHGAYSRKYNHAAQILAAALD</sequence>
<dbReference type="GO" id="GO:0009446">
    <property type="term" value="P:putrescine biosynthetic process"/>
    <property type="evidence" value="ECO:0007669"/>
    <property type="project" value="InterPro"/>
</dbReference>